<evidence type="ECO:0000313" key="1">
    <source>
        <dbReference type="EMBL" id="TID14712.1"/>
    </source>
</evidence>
<reference evidence="1 2" key="1">
    <citation type="submission" date="2019-04" db="EMBL/GenBank/DDBJ databases">
        <title>High contiguity whole genome sequence and gene annotation resource for two Venturia nashicola isolates.</title>
        <authorList>
            <person name="Prokchorchik M."/>
            <person name="Won K."/>
            <person name="Lee Y."/>
            <person name="Choi E.D."/>
            <person name="Segonzac C."/>
            <person name="Sohn K.H."/>
        </authorList>
    </citation>
    <scope>NUCLEOTIDE SEQUENCE [LARGE SCALE GENOMIC DNA]</scope>
    <source>
        <strain evidence="1 2">PRI2</strain>
    </source>
</reference>
<dbReference type="Proteomes" id="UP000298493">
    <property type="component" value="Unassembled WGS sequence"/>
</dbReference>
<gene>
    <name evidence="1" type="ORF">E6O75_ATG08858</name>
</gene>
<dbReference type="AlphaFoldDB" id="A0A4Z1P2Z8"/>
<name>A0A4Z1P2Z8_9PEZI</name>
<evidence type="ECO:0000313" key="2">
    <source>
        <dbReference type="Proteomes" id="UP000298493"/>
    </source>
</evidence>
<comment type="caution">
    <text evidence="1">The sequence shown here is derived from an EMBL/GenBank/DDBJ whole genome shotgun (WGS) entry which is preliminary data.</text>
</comment>
<sequence>MFLPAIKQYTVLLGRHWRLSTLSSKTPWPTNNAISGSGVAKWRRRRFILDLEKKWILKHRQPPIRNSPFQERCFMNAASDEQKAERTQFGLESDFGIHRWDALLHSIRAPLMISFDDCGVWRKKERQLHHDFCPSRRQNWCVFTRIVGFFGLHAEIMQGIADYIVSILTELIADPERWRQHYV</sequence>
<proteinExistence type="predicted"/>
<organism evidence="1 2">
    <name type="scientific">Venturia nashicola</name>
    <dbReference type="NCBI Taxonomy" id="86259"/>
    <lineage>
        <taxon>Eukaryota</taxon>
        <taxon>Fungi</taxon>
        <taxon>Dikarya</taxon>
        <taxon>Ascomycota</taxon>
        <taxon>Pezizomycotina</taxon>
        <taxon>Dothideomycetes</taxon>
        <taxon>Pleosporomycetidae</taxon>
        <taxon>Venturiales</taxon>
        <taxon>Venturiaceae</taxon>
        <taxon>Venturia</taxon>
    </lineage>
</organism>
<protein>
    <submittedName>
        <fullName evidence="1">Uncharacterized protein</fullName>
    </submittedName>
</protein>
<accession>A0A4Z1P2Z8</accession>
<keyword evidence="2" id="KW-1185">Reference proteome</keyword>
<dbReference type="EMBL" id="SNSC02000022">
    <property type="protein sequence ID" value="TID14712.1"/>
    <property type="molecule type" value="Genomic_DNA"/>
</dbReference>